<dbReference type="GO" id="GO:0006284">
    <property type="term" value="P:base-excision repair"/>
    <property type="evidence" value="ECO:0007669"/>
    <property type="project" value="InterPro"/>
</dbReference>
<evidence type="ECO:0000256" key="1">
    <source>
        <dbReference type="ARBA" id="ARBA00009232"/>
    </source>
</evidence>
<dbReference type="FunFam" id="3.10.300.10:FF:000001">
    <property type="entry name" value="Putative 3-methyladenine DNA glycosylase"/>
    <property type="match status" value="1"/>
</dbReference>
<dbReference type="InterPro" id="IPR036995">
    <property type="entry name" value="MPG_sf"/>
</dbReference>
<dbReference type="NCBIfam" id="TIGR00567">
    <property type="entry name" value="3mg"/>
    <property type="match status" value="1"/>
</dbReference>
<keyword evidence="4 5" id="KW-0234">DNA repair</keyword>
<dbReference type="EMBL" id="RAPK01000010">
    <property type="protein sequence ID" value="RKD71158.1"/>
    <property type="molecule type" value="Genomic_DNA"/>
</dbReference>
<evidence type="ECO:0000256" key="2">
    <source>
        <dbReference type="ARBA" id="ARBA00022763"/>
    </source>
</evidence>
<dbReference type="EC" id="3.2.2.-" evidence="5"/>
<sequence length="201" mass="22568">MKRLKKEFFHLPTLELSRALLGQTLVKETSEGRTAGRIVETEAYIGPEDRAAHSYGARRTKRTEIMFASPGHVYTYTMHTHCLFNVVSAPEDNPEAVLIRAVEPVSGRDLMEIRRNGRKELEWTNGPGKLTKAMGITMEDYAKCCYEDASIYLLEGSAPEDIASGPRVGIDNSGEAVNYPWRFWDPASRYVSKSRKKPGTP</sequence>
<dbReference type="HAMAP" id="MF_00527">
    <property type="entry name" value="3MGH"/>
    <property type="match status" value="1"/>
</dbReference>
<dbReference type="RefSeq" id="WP_120193713.1">
    <property type="nucleotide sequence ID" value="NZ_RAPK01000010.1"/>
</dbReference>
<proteinExistence type="inferred from homology"/>
<dbReference type="Pfam" id="PF02245">
    <property type="entry name" value="Pur_DNA_glyco"/>
    <property type="match status" value="1"/>
</dbReference>
<keyword evidence="2 5" id="KW-0227">DNA damage</keyword>
<evidence type="ECO:0000313" key="7">
    <source>
        <dbReference type="Proteomes" id="UP000285120"/>
    </source>
</evidence>
<keyword evidence="7" id="KW-1185">Reference proteome</keyword>
<evidence type="ECO:0000256" key="5">
    <source>
        <dbReference type="HAMAP-Rule" id="MF_00527"/>
    </source>
</evidence>
<comment type="similarity">
    <text evidence="1 5">Belongs to the DNA glycosylase MPG family.</text>
</comment>
<evidence type="ECO:0000256" key="4">
    <source>
        <dbReference type="ARBA" id="ARBA00023204"/>
    </source>
</evidence>
<protein>
    <recommendedName>
        <fullName evidence="5">Putative 3-methyladenine DNA glycosylase</fullName>
        <ecNumber evidence="5">3.2.2.-</ecNumber>
    </recommendedName>
</protein>
<dbReference type="Proteomes" id="UP000285120">
    <property type="component" value="Unassembled WGS sequence"/>
</dbReference>
<evidence type="ECO:0000313" key="6">
    <source>
        <dbReference type="EMBL" id="RKD71158.1"/>
    </source>
</evidence>
<keyword evidence="3 5" id="KW-0378">Hydrolase</keyword>
<dbReference type="GO" id="GO:0003905">
    <property type="term" value="F:alkylbase DNA N-glycosylase activity"/>
    <property type="evidence" value="ECO:0007669"/>
    <property type="project" value="InterPro"/>
</dbReference>
<dbReference type="PANTHER" id="PTHR10429:SF0">
    <property type="entry name" value="DNA-3-METHYLADENINE GLYCOSYLASE"/>
    <property type="match status" value="1"/>
</dbReference>
<dbReference type="InterPro" id="IPR003180">
    <property type="entry name" value="MPG"/>
</dbReference>
<dbReference type="InterPro" id="IPR011034">
    <property type="entry name" value="Formyl_transferase-like_C_sf"/>
</dbReference>
<dbReference type="NCBIfam" id="NF002002">
    <property type="entry name" value="PRK00802.1-2"/>
    <property type="match status" value="1"/>
</dbReference>
<dbReference type="PANTHER" id="PTHR10429">
    <property type="entry name" value="DNA-3-METHYLADENINE GLYCOSYLASE"/>
    <property type="match status" value="1"/>
</dbReference>
<name>A0A419UZQ2_9BACL</name>
<dbReference type="AlphaFoldDB" id="A0A419UZQ2"/>
<dbReference type="GO" id="GO:0003677">
    <property type="term" value="F:DNA binding"/>
    <property type="evidence" value="ECO:0007669"/>
    <property type="project" value="InterPro"/>
</dbReference>
<dbReference type="OrthoDB" id="9794313at2"/>
<organism evidence="6 7">
    <name type="scientific">Sinobaca qinghaiensis</name>
    <dbReference type="NCBI Taxonomy" id="342944"/>
    <lineage>
        <taxon>Bacteria</taxon>
        <taxon>Bacillati</taxon>
        <taxon>Bacillota</taxon>
        <taxon>Bacilli</taxon>
        <taxon>Bacillales</taxon>
        <taxon>Sporolactobacillaceae</taxon>
        <taxon>Sinobaca</taxon>
    </lineage>
</organism>
<reference evidence="6 7" key="1">
    <citation type="submission" date="2018-09" db="EMBL/GenBank/DDBJ databases">
        <title>Genomic Encyclopedia of Archaeal and Bacterial Type Strains, Phase II (KMG-II): from individual species to whole genera.</title>
        <authorList>
            <person name="Goeker M."/>
        </authorList>
    </citation>
    <scope>NUCLEOTIDE SEQUENCE [LARGE SCALE GENOMIC DNA]</scope>
    <source>
        <strain evidence="6 7">DSM 17008</strain>
    </source>
</reference>
<dbReference type="Gene3D" id="3.10.300.10">
    <property type="entry name" value="Methylpurine-DNA glycosylase (MPG)"/>
    <property type="match status" value="1"/>
</dbReference>
<dbReference type="CDD" id="cd00540">
    <property type="entry name" value="AAG"/>
    <property type="match status" value="1"/>
</dbReference>
<accession>A0A419UZQ2</accession>
<comment type="caution">
    <text evidence="6">The sequence shown here is derived from an EMBL/GenBank/DDBJ whole genome shotgun (WGS) entry which is preliminary data.</text>
</comment>
<gene>
    <name evidence="6" type="ORF">ATL39_2552</name>
</gene>
<evidence type="ECO:0000256" key="3">
    <source>
        <dbReference type="ARBA" id="ARBA00022801"/>
    </source>
</evidence>
<dbReference type="SUPFAM" id="SSF50486">
    <property type="entry name" value="FMT C-terminal domain-like"/>
    <property type="match status" value="1"/>
</dbReference>